<reference evidence="2 3" key="1">
    <citation type="submission" date="2017-04" db="EMBL/GenBank/DDBJ databases">
        <title>Genome Sequence of the Model Brown-Rot Fungus Postia placenta SB12.</title>
        <authorList>
            <consortium name="DOE Joint Genome Institute"/>
            <person name="Gaskell J."/>
            <person name="Kersten P."/>
            <person name="Larrondo L.F."/>
            <person name="Canessa P."/>
            <person name="Martinez D."/>
            <person name="Hibbett D."/>
            <person name="Schmoll M."/>
            <person name="Kubicek C.P."/>
            <person name="Martinez A.T."/>
            <person name="Yadav J."/>
            <person name="Master E."/>
            <person name="Magnuson J.K."/>
            <person name="James T."/>
            <person name="Yaver D."/>
            <person name="Berka R."/>
            <person name="Labutti K."/>
            <person name="Lipzen A."/>
            <person name="Aerts A."/>
            <person name="Barry K."/>
            <person name="Henrissat B."/>
            <person name="Blanchette R."/>
            <person name="Grigoriev I."/>
            <person name="Cullen D."/>
        </authorList>
    </citation>
    <scope>NUCLEOTIDE SEQUENCE [LARGE SCALE GENOMIC DNA]</scope>
    <source>
        <strain evidence="2 3">MAD-698-R-SB12</strain>
    </source>
</reference>
<protein>
    <submittedName>
        <fullName evidence="2">Uncharacterized protein</fullName>
    </submittedName>
</protein>
<evidence type="ECO:0000313" key="2">
    <source>
        <dbReference type="EMBL" id="OSX66825.1"/>
    </source>
</evidence>
<sequence>MTALREAPKQRWEIAWPDWGDARGSMGTAYGRCGIQRTVALRGHEQLLAAKEYLHGPGRQRNAPLRKSARLGALEMERGRVHRRTRERSSSQLPVLQSPTTFERSPSAPEGHTHSMVADTPATRAKCAAPRRHPRCDRASRFDDDAEYEQPSPTSISTSSEAKKGATKPEAGGRATQDGIDKAQT</sequence>
<dbReference type="AlphaFoldDB" id="A0A1X6NDV9"/>
<dbReference type="GeneID" id="36328836"/>
<accession>A0A1X6NDV9</accession>
<feature type="compositionally biased region" description="Polar residues" evidence="1">
    <location>
        <begin position="92"/>
        <end position="104"/>
    </location>
</feature>
<dbReference type="OrthoDB" id="10284311at2759"/>
<proteinExistence type="predicted"/>
<evidence type="ECO:0000313" key="3">
    <source>
        <dbReference type="Proteomes" id="UP000194127"/>
    </source>
</evidence>
<feature type="compositionally biased region" description="Polar residues" evidence="1">
    <location>
        <begin position="151"/>
        <end position="160"/>
    </location>
</feature>
<dbReference type="EMBL" id="KZ110591">
    <property type="protein sequence ID" value="OSX66825.1"/>
    <property type="molecule type" value="Genomic_DNA"/>
</dbReference>
<dbReference type="Proteomes" id="UP000194127">
    <property type="component" value="Unassembled WGS sequence"/>
</dbReference>
<name>A0A1X6NDV9_9APHY</name>
<organism evidence="2 3">
    <name type="scientific">Postia placenta MAD-698-R-SB12</name>
    <dbReference type="NCBI Taxonomy" id="670580"/>
    <lineage>
        <taxon>Eukaryota</taxon>
        <taxon>Fungi</taxon>
        <taxon>Dikarya</taxon>
        <taxon>Basidiomycota</taxon>
        <taxon>Agaricomycotina</taxon>
        <taxon>Agaricomycetes</taxon>
        <taxon>Polyporales</taxon>
        <taxon>Adustoporiaceae</taxon>
        <taxon>Rhodonia</taxon>
    </lineage>
</organism>
<keyword evidence="3" id="KW-1185">Reference proteome</keyword>
<evidence type="ECO:0000256" key="1">
    <source>
        <dbReference type="SAM" id="MobiDB-lite"/>
    </source>
</evidence>
<dbReference type="RefSeq" id="XP_024343619.1">
    <property type="nucleotide sequence ID" value="XM_024483887.1"/>
</dbReference>
<feature type="region of interest" description="Disordered" evidence="1">
    <location>
        <begin position="77"/>
        <end position="185"/>
    </location>
</feature>
<gene>
    <name evidence="2" type="ORF">POSPLADRAFT_1129848</name>
</gene>